<feature type="region of interest" description="Disordered" evidence="1">
    <location>
        <begin position="1"/>
        <end position="57"/>
    </location>
</feature>
<protein>
    <submittedName>
        <fullName evidence="2">Uncharacterized protein</fullName>
    </submittedName>
</protein>
<proteinExistence type="predicted"/>
<accession>A0A6J4R6C1</accession>
<dbReference type="AlphaFoldDB" id="A0A6J4R6C1"/>
<organism evidence="2">
    <name type="scientific">uncultured Rubrobacteraceae bacterium</name>
    <dbReference type="NCBI Taxonomy" id="349277"/>
    <lineage>
        <taxon>Bacteria</taxon>
        <taxon>Bacillati</taxon>
        <taxon>Actinomycetota</taxon>
        <taxon>Rubrobacteria</taxon>
        <taxon>Rubrobacterales</taxon>
        <taxon>Rubrobacteraceae</taxon>
        <taxon>environmental samples</taxon>
    </lineage>
</organism>
<dbReference type="EMBL" id="CADCUW010000704">
    <property type="protein sequence ID" value="CAA9456959.1"/>
    <property type="molecule type" value="Genomic_DNA"/>
</dbReference>
<feature type="compositionally biased region" description="Polar residues" evidence="1">
    <location>
        <begin position="33"/>
        <end position="52"/>
    </location>
</feature>
<sequence length="85" mass="8600">MATDKDKGLLGGATDSLRETTTGALGGGGPWHSPTSDVYHNNQSCQTGNSIAPENIRRGTGDKSLCGECERLNGAGGPVGNLTGL</sequence>
<gene>
    <name evidence="2" type="ORF">AVDCRST_MAG01-01-5321</name>
</gene>
<name>A0A6J4R6C1_9ACTN</name>
<evidence type="ECO:0000313" key="2">
    <source>
        <dbReference type="EMBL" id="CAA9456959.1"/>
    </source>
</evidence>
<evidence type="ECO:0000256" key="1">
    <source>
        <dbReference type="SAM" id="MobiDB-lite"/>
    </source>
</evidence>
<reference evidence="2" key="1">
    <citation type="submission" date="2020-02" db="EMBL/GenBank/DDBJ databases">
        <authorList>
            <person name="Meier V. D."/>
        </authorList>
    </citation>
    <scope>NUCLEOTIDE SEQUENCE</scope>
    <source>
        <strain evidence="2">AVDCRST_MAG01</strain>
    </source>
</reference>